<gene>
    <name evidence="1" type="ORF">PABY_09490</name>
</gene>
<dbReference type="EMBL" id="AP028907">
    <property type="protein sequence ID" value="BES81382.1"/>
    <property type="molecule type" value="Genomic_DNA"/>
</dbReference>
<proteinExistence type="predicted"/>
<accession>A0ABM8IZ80</accession>
<dbReference type="Proteomes" id="UP001341135">
    <property type="component" value="Chromosome"/>
</dbReference>
<evidence type="ECO:0000313" key="2">
    <source>
        <dbReference type="Proteomes" id="UP001341135"/>
    </source>
</evidence>
<organism evidence="1 2">
    <name type="scientific">Pyrodictium abyssi</name>
    <dbReference type="NCBI Taxonomy" id="54256"/>
    <lineage>
        <taxon>Archaea</taxon>
        <taxon>Thermoproteota</taxon>
        <taxon>Thermoprotei</taxon>
        <taxon>Desulfurococcales</taxon>
        <taxon>Pyrodictiaceae</taxon>
        <taxon>Pyrodictium</taxon>
    </lineage>
</organism>
<evidence type="ECO:0000313" key="1">
    <source>
        <dbReference type="EMBL" id="BES81382.1"/>
    </source>
</evidence>
<protein>
    <submittedName>
        <fullName evidence="1">Uncharacterized protein</fullName>
    </submittedName>
</protein>
<reference evidence="1 2" key="1">
    <citation type="submission" date="2023-09" db="EMBL/GenBank/DDBJ databases">
        <title>Pyrofollis japonicus gen. nov. sp. nov., a novel member of the family Pyrodictiaceae isolated from the Iheya North hydrothermal field.</title>
        <authorList>
            <person name="Miyazaki U."/>
            <person name="Sanari M."/>
            <person name="Tame A."/>
            <person name="Kitajima M."/>
            <person name="Okamoto A."/>
            <person name="Sawayama S."/>
            <person name="Miyazaki J."/>
            <person name="Takai K."/>
            <person name="Nakagawa S."/>
        </authorList>
    </citation>
    <scope>NUCLEOTIDE SEQUENCE [LARGE SCALE GENOMIC DNA]</scope>
    <source>
        <strain evidence="1 2">AV2</strain>
    </source>
</reference>
<keyword evidence="2" id="KW-1185">Reference proteome</keyword>
<sequence length="158" mass="17659">MEGVVEMPRSKSVARLYKAVDIGIAGVKMTVLRLEKELEFDAAEVIDVVSDLHERYSKTPGYVVEVVKYNSRGEEVESSGFATLDGLVLFLRPARLISVRVIDNGIEGTRPVDQLRKATPREKFYVSIGRIDLPKDVWGVVIETDRGIRVITRTALRG</sequence>
<name>A0ABM8IZ80_9CREN</name>